<dbReference type="SUPFAM" id="SSF161111">
    <property type="entry name" value="Cation efflux protein transmembrane domain-like"/>
    <property type="match status" value="1"/>
</dbReference>
<dbReference type="InParanoid" id="K3WTQ7"/>
<keyword evidence="10" id="KW-1185">Reference proteome</keyword>
<feature type="transmembrane region" description="Helical" evidence="6">
    <location>
        <begin position="176"/>
        <end position="197"/>
    </location>
</feature>
<proteinExistence type="predicted"/>
<dbReference type="EMBL" id="GL376613">
    <property type="status" value="NOT_ANNOTATED_CDS"/>
    <property type="molecule type" value="Genomic_DNA"/>
</dbReference>
<organism evidence="9 10">
    <name type="scientific">Globisporangium ultimum (strain ATCC 200006 / CBS 805.95 / DAOM BR144)</name>
    <name type="common">Pythium ultimum</name>
    <dbReference type="NCBI Taxonomy" id="431595"/>
    <lineage>
        <taxon>Eukaryota</taxon>
        <taxon>Sar</taxon>
        <taxon>Stramenopiles</taxon>
        <taxon>Oomycota</taxon>
        <taxon>Peronosporomycetes</taxon>
        <taxon>Pythiales</taxon>
        <taxon>Pythiaceae</taxon>
        <taxon>Globisporangium</taxon>
    </lineage>
</organism>
<protein>
    <submittedName>
        <fullName evidence="9">Uncharacterized protein</fullName>
    </submittedName>
</protein>
<evidence type="ECO:0000256" key="4">
    <source>
        <dbReference type="ARBA" id="ARBA00022989"/>
    </source>
</evidence>
<evidence type="ECO:0000313" key="9">
    <source>
        <dbReference type="EnsemblProtists" id="PYU1_T008353"/>
    </source>
</evidence>
<feature type="transmembrane region" description="Helical" evidence="6">
    <location>
        <begin position="67"/>
        <end position="88"/>
    </location>
</feature>
<dbReference type="PANTHER" id="PTHR43840:SF52">
    <property type="entry name" value="CATION EFFLUX FAMILY PROTEIN"/>
    <property type="match status" value="1"/>
</dbReference>
<evidence type="ECO:0000256" key="2">
    <source>
        <dbReference type="ARBA" id="ARBA00022448"/>
    </source>
</evidence>
<dbReference type="AlphaFoldDB" id="K3WTQ7"/>
<dbReference type="InterPro" id="IPR058533">
    <property type="entry name" value="Cation_efflux_TM"/>
</dbReference>
<dbReference type="Pfam" id="PF16916">
    <property type="entry name" value="ZT_dimer"/>
    <property type="match status" value="1"/>
</dbReference>
<dbReference type="InterPro" id="IPR036837">
    <property type="entry name" value="Cation_efflux_CTD_sf"/>
</dbReference>
<keyword evidence="5 6" id="KW-0472">Membrane</keyword>
<evidence type="ECO:0000313" key="10">
    <source>
        <dbReference type="Proteomes" id="UP000019132"/>
    </source>
</evidence>
<feature type="transmembrane region" description="Helical" evidence="6">
    <location>
        <begin position="240"/>
        <end position="259"/>
    </location>
</feature>
<evidence type="ECO:0000259" key="7">
    <source>
        <dbReference type="Pfam" id="PF01545"/>
    </source>
</evidence>
<keyword evidence="2" id="KW-0813">Transport</keyword>
<name>K3WTQ7_GLOUD</name>
<dbReference type="NCBIfam" id="TIGR01297">
    <property type="entry name" value="CDF"/>
    <property type="match status" value="1"/>
</dbReference>
<comment type="subcellular location">
    <subcellularLocation>
        <location evidence="1">Membrane</location>
        <topology evidence="1">Multi-pass membrane protein</topology>
    </subcellularLocation>
</comment>
<evidence type="ECO:0000256" key="5">
    <source>
        <dbReference type="ARBA" id="ARBA00023136"/>
    </source>
</evidence>
<reference evidence="9" key="3">
    <citation type="submission" date="2015-02" db="UniProtKB">
        <authorList>
            <consortium name="EnsemblProtists"/>
        </authorList>
    </citation>
    <scope>IDENTIFICATION</scope>
    <source>
        <strain evidence="9">DAOM BR144</strain>
    </source>
</reference>
<accession>K3WTQ7</accession>
<dbReference type="InterPro" id="IPR027469">
    <property type="entry name" value="Cation_efflux_TMD_sf"/>
</dbReference>
<evidence type="ECO:0000256" key="6">
    <source>
        <dbReference type="SAM" id="Phobius"/>
    </source>
</evidence>
<dbReference type="InterPro" id="IPR027470">
    <property type="entry name" value="Cation_efflux_CTD"/>
</dbReference>
<keyword evidence="4 6" id="KW-1133">Transmembrane helix</keyword>
<dbReference type="Gene3D" id="3.30.70.1350">
    <property type="entry name" value="Cation efflux protein, cytoplasmic domain"/>
    <property type="match status" value="1"/>
</dbReference>
<dbReference type="VEuPathDB" id="FungiDB:PYU1_G008337"/>
<evidence type="ECO:0000259" key="8">
    <source>
        <dbReference type="Pfam" id="PF16916"/>
    </source>
</evidence>
<sequence length="414" mass="45198">MSQRSSLRHSLESSVVSPTHAAIAVSAASEHRSSSAVDDSTTKLSRSPFASCMQVLRGEKPIDHVAMVLKSSLITNICIVLVMTSVAIASHSLALLSALVENMVDLFVQGLLWYAGTRSGKKQDYAKYPAGTSRFEPVAIIVAASIMVLVSVVFIQEGVTKLVDGFAHGQPEAPKLSAAAVVIVTLAVLVKIGLIFYSRWVLKFTFSASVEAIQDDNRNDTISNAFAIIAYIISSVDEGLWYVDPAGAILIFLFIMFAWGKMGKEQVAQLVGVCASEEFMTEVKELCASHHPSMSLDIMRAYHFGSKYLVELEVVVPADMTVKMAHDIALQLQFKVENLEDVERAFVHVDYKSRDYDEHVVSREEDALLVYAGYEAQPVKSGDSYLAVPVGDVTMVPPNTPTDAPNTDFYEFKG</sequence>
<dbReference type="OMA" id="QKVDTCR"/>
<dbReference type="SUPFAM" id="SSF160240">
    <property type="entry name" value="Cation efflux protein cytoplasmic domain-like"/>
    <property type="match status" value="1"/>
</dbReference>
<dbReference type="GO" id="GO:0008324">
    <property type="term" value="F:monoatomic cation transmembrane transporter activity"/>
    <property type="evidence" value="ECO:0007669"/>
    <property type="project" value="InterPro"/>
</dbReference>
<evidence type="ECO:0000256" key="3">
    <source>
        <dbReference type="ARBA" id="ARBA00022692"/>
    </source>
</evidence>
<reference evidence="10" key="2">
    <citation type="submission" date="2010-04" db="EMBL/GenBank/DDBJ databases">
        <authorList>
            <person name="Buell R."/>
            <person name="Hamilton J."/>
            <person name="Hostetler J."/>
        </authorList>
    </citation>
    <scope>NUCLEOTIDE SEQUENCE [LARGE SCALE GENOMIC DNA]</scope>
    <source>
        <strain evidence="10">DAOM:BR144</strain>
    </source>
</reference>
<dbReference type="Gene3D" id="1.20.1510.10">
    <property type="entry name" value="Cation efflux protein transmembrane domain"/>
    <property type="match status" value="1"/>
</dbReference>
<dbReference type="STRING" id="431595.K3WTQ7"/>
<keyword evidence="3 6" id="KW-0812">Transmembrane</keyword>
<dbReference type="InterPro" id="IPR002524">
    <property type="entry name" value="Cation_efflux"/>
</dbReference>
<dbReference type="InterPro" id="IPR050291">
    <property type="entry name" value="CDF_Transporter"/>
</dbReference>
<evidence type="ECO:0000256" key="1">
    <source>
        <dbReference type="ARBA" id="ARBA00004141"/>
    </source>
</evidence>
<dbReference type="Proteomes" id="UP000019132">
    <property type="component" value="Unassembled WGS sequence"/>
</dbReference>
<dbReference type="PANTHER" id="PTHR43840">
    <property type="entry name" value="MITOCHONDRIAL METAL TRANSPORTER 1-RELATED"/>
    <property type="match status" value="1"/>
</dbReference>
<feature type="transmembrane region" description="Helical" evidence="6">
    <location>
        <begin position="137"/>
        <end position="156"/>
    </location>
</feature>
<dbReference type="eggNOG" id="KOG1485">
    <property type="taxonomic scope" value="Eukaryota"/>
</dbReference>
<reference evidence="10" key="1">
    <citation type="journal article" date="2010" name="Genome Biol.">
        <title>Genome sequence of the necrotrophic plant pathogen Pythium ultimum reveals original pathogenicity mechanisms and effector repertoire.</title>
        <authorList>
            <person name="Levesque C.A."/>
            <person name="Brouwer H."/>
            <person name="Cano L."/>
            <person name="Hamilton J.P."/>
            <person name="Holt C."/>
            <person name="Huitema E."/>
            <person name="Raffaele S."/>
            <person name="Robideau G.P."/>
            <person name="Thines M."/>
            <person name="Win J."/>
            <person name="Zerillo M.M."/>
            <person name="Beakes G.W."/>
            <person name="Boore J.L."/>
            <person name="Busam D."/>
            <person name="Dumas B."/>
            <person name="Ferriera S."/>
            <person name="Fuerstenberg S.I."/>
            <person name="Gachon C.M."/>
            <person name="Gaulin E."/>
            <person name="Govers F."/>
            <person name="Grenville-Briggs L."/>
            <person name="Horner N."/>
            <person name="Hostetler J."/>
            <person name="Jiang R.H."/>
            <person name="Johnson J."/>
            <person name="Krajaejun T."/>
            <person name="Lin H."/>
            <person name="Meijer H.J."/>
            <person name="Moore B."/>
            <person name="Morris P."/>
            <person name="Phuntmart V."/>
            <person name="Puiu D."/>
            <person name="Shetty J."/>
            <person name="Stajich J.E."/>
            <person name="Tripathy S."/>
            <person name="Wawra S."/>
            <person name="van West P."/>
            <person name="Whitty B.R."/>
            <person name="Coutinho P.M."/>
            <person name="Henrissat B."/>
            <person name="Martin F."/>
            <person name="Thomas P.D."/>
            <person name="Tyler B.M."/>
            <person name="De Vries R.P."/>
            <person name="Kamoun S."/>
            <person name="Yandell M."/>
            <person name="Tisserat N."/>
            <person name="Buell C.R."/>
        </authorList>
    </citation>
    <scope>NUCLEOTIDE SEQUENCE</scope>
    <source>
        <strain evidence="10">DAOM:BR144</strain>
    </source>
</reference>
<dbReference type="GO" id="GO:0016020">
    <property type="term" value="C:membrane"/>
    <property type="evidence" value="ECO:0007669"/>
    <property type="project" value="UniProtKB-SubCell"/>
</dbReference>
<dbReference type="EnsemblProtists" id="PYU1_T008353">
    <property type="protein sequence ID" value="PYU1_T008353"/>
    <property type="gene ID" value="PYU1_G008337"/>
</dbReference>
<dbReference type="Pfam" id="PF01545">
    <property type="entry name" value="Cation_efflux"/>
    <property type="match status" value="1"/>
</dbReference>
<dbReference type="FunFam" id="3.30.70.1350:FF:000003">
    <property type="entry name" value="Cation diffusion facilitator 1"/>
    <property type="match status" value="1"/>
</dbReference>
<feature type="transmembrane region" description="Helical" evidence="6">
    <location>
        <begin position="94"/>
        <end position="116"/>
    </location>
</feature>
<dbReference type="HOGENOM" id="CLU_054135_0_0_1"/>
<feature type="domain" description="Cation efflux protein transmembrane" evidence="7">
    <location>
        <begin position="71"/>
        <end position="271"/>
    </location>
</feature>
<feature type="domain" description="Cation efflux protein cytoplasmic" evidence="8">
    <location>
        <begin position="276"/>
        <end position="350"/>
    </location>
</feature>